<dbReference type="InterPro" id="IPR024983">
    <property type="entry name" value="CHAT_dom"/>
</dbReference>
<feature type="repeat" description="TPR" evidence="1">
    <location>
        <begin position="961"/>
        <end position="994"/>
    </location>
</feature>
<feature type="region of interest" description="Disordered" evidence="2">
    <location>
        <begin position="2030"/>
        <end position="2127"/>
    </location>
</feature>
<feature type="domain" description="CHAT" evidence="3">
    <location>
        <begin position="1285"/>
        <end position="1594"/>
    </location>
</feature>
<dbReference type="SMART" id="SM00028">
    <property type="entry name" value="TPR"/>
    <property type="match status" value="23"/>
</dbReference>
<evidence type="ECO:0000313" key="6">
    <source>
        <dbReference type="Proteomes" id="UP001159427"/>
    </source>
</evidence>
<protein>
    <recommendedName>
        <fullName evidence="7">Tetratricopeptide repeat protein 28</fullName>
    </recommendedName>
</protein>
<feature type="region of interest" description="Disordered" evidence="2">
    <location>
        <begin position="2187"/>
        <end position="2224"/>
    </location>
</feature>
<feature type="repeat" description="TPR" evidence="1">
    <location>
        <begin position="280"/>
        <end position="313"/>
    </location>
</feature>
<proteinExistence type="predicted"/>
<dbReference type="Pfam" id="PF26117">
    <property type="entry name" value="TTC28_C"/>
    <property type="match status" value="1"/>
</dbReference>
<evidence type="ECO:0000259" key="4">
    <source>
        <dbReference type="Pfam" id="PF26117"/>
    </source>
</evidence>
<dbReference type="SUPFAM" id="SSF48452">
    <property type="entry name" value="TPR-like"/>
    <property type="match status" value="6"/>
</dbReference>
<dbReference type="InterPro" id="IPR011990">
    <property type="entry name" value="TPR-like_helical_dom_sf"/>
</dbReference>
<reference evidence="5 6" key="1">
    <citation type="submission" date="2022-05" db="EMBL/GenBank/DDBJ databases">
        <authorList>
            <consortium name="Genoscope - CEA"/>
            <person name="William W."/>
        </authorList>
    </citation>
    <scope>NUCLEOTIDE SEQUENCE [LARGE SCALE GENOMIC DNA]</scope>
</reference>
<keyword evidence="1" id="KW-0802">TPR repeat</keyword>
<feature type="compositionally biased region" description="Polar residues" evidence="2">
    <location>
        <begin position="1880"/>
        <end position="1889"/>
    </location>
</feature>
<feature type="region of interest" description="Disordered" evidence="2">
    <location>
        <begin position="2002"/>
        <end position="2021"/>
    </location>
</feature>
<feature type="repeat" description="TPR" evidence="1">
    <location>
        <begin position="480"/>
        <end position="513"/>
    </location>
</feature>
<organism evidence="5 6">
    <name type="scientific">Porites evermanni</name>
    <dbReference type="NCBI Taxonomy" id="104178"/>
    <lineage>
        <taxon>Eukaryota</taxon>
        <taxon>Metazoa</taxon>
        <taxon>Cnidaria</taxon>
        <taxon>Anthozoa</taxon>
        <taxon>Hexacorallia</taxon>
        <taxon>Scleractinia</taxon>
        <taxon>Fungiina</taxon>
        <taxon>Poritidae</taxon>
        <taxon>Porites</taxon>
    </lineage>
</organism>
<dbReference type="Pfam" id="PF13424">
    <property type="entry name" value="TPR_12"/>
    <property type="match status" value="9"/>
</dbReference>
<accession>A0ABN8M160</accession>
<dbReference type="InterPro" id="IPR019734">
    <property type="entry name" value="TPR_rpt"/>
</dbReference>
<feature type="domain" description="TTC28 C-terminal" evidence="4">
    <location>
        <begin position="1711"/>
        <end position="1811"/>
    </location>
</feature>
<evidence type="ECO:0000256" key="1">
    <source>
        <dbReference type="PROSITE-ProRule" id="PRU00339"/>
    </source>
</evidence>
<dbReference type="Gene3D" id="1.25.40.10">
    <property type="entry name" value="Tetratricopeptide repeat domain"/>
    <property type="match status" value="5"/>
</dbReference>
<feature type="region of interest" description="Disordered" evidence="2">
    <location>
        <begin position="1874"/>
        <end position="1962"/>
    </location>
</feature>
<feature type="compositionally biased region" description="Polar residues" evidence="2">
    <location>
        <begin position="2002"/>
        <end position="2011"/>
    </location>
</feature>
<evidence type="ECO:0000259" key="3">
    <source>
        <dbReference type="Pfam" id="PF12770"/>
    </source>
</evidence>
<feature type="repeat" description="TPR" evidence="1">
    <location>
        <begin position="841"/>
        <end position="874"/>
    </location>
</feature>
<gene>
    <name evidence="5" type="ORF">PEVE_00013033</name>
</gene>
<feature type="region of interest" description="Disordered" evidence="2">
    <location>
        <begin position="1846"/>
        <end position="1865"/>
    </location>
</feature>
<feature type="compositionally biased region" description="Polar residues" evidence="2">
    <location>
        <begin position="2162"/>
        <end position="2171"/>
    </location>
</feature>
<evidence type="ECO:0000313" key="5">
    <source>
        <dbReference type="EMBL" id="CAH3021858.1"/>
    </source>
</evidence>
<feature type="region of interest" description="Disordered" evidence="2">
    <location>
        <begin position="2151"/>
        <end position="2174"/>
    </location>
</feature>
<sequence>MAAICLTQCCCFQAYYRQGVALQCLGRHADALGAFASALAQDDKSPQLLNSLTEAAMKSPLRATLEPIYNQLNKMKLDKSPFVMISVIGQELLSVGHLTAAVDCLEAALKVGTCGLRLRGSVISALSTAYWKIGNVKKAMEYMKQDLETAQSLNDKAGECRALGNLGGAYYSQRMYKEALEHQKSQLAIAMKAKDRKTSATALSSLGHTYVSISDYSNALASHKQSCHIYKELKDKQAEARELGNIGAVHVLLSDYDNAIKCHQEHLKIAVELGDKTEEGRAYSNLGSAFHYKRDFDKAIQFHRQVLDVAKKTKDSFMEARAYAGLGHALRCKGDIEQAKTFHEYQLALSIKLGDRATEGRALSNLGIIFQQKGLYGQALKLHKRHLAICKELQDRAGQGRAYGNMGCAYSACARYDQAIKFHKQELVISKEVNDRPSEACTQGNLAVAYQAIGSLDKSLKHYQQHLVISQELGDQSTEAIALSNLGNFYSSCGNFSKAISYYENYLSICRHLRDRAGECKACHNLGFAHYSLGNHLDAVPYYERNVAIAKDLEDKPSLGRAYCNLGLVYSALGKQDKALECQKEFLTVSQEAMNVQGEFKACGNIGDIYVTLGNTNQGIRFFQEQLQVAKKAQDTSLESDAYGALGSAYKTAGEFEKALSCFKTELDLRRSEKDTLGVCKALSNLGGVYTSMQKYNDAYNCYSEQLGLAIELDDCVLQAQAYGNLGITKMNCEDYQDALGFFEQQIATLEQVASAVLERGQAYGNLGECYHLLGDHEEAVKCYEKYLAAGQQLDSVIDQDKAYRGLGNAHRTMGNLQQALVCFEKRLVVAHELTDFRSKGTAYCELGNMHKVLGNYEQALACFEQQLSLARDCNDPVNEGDALCGLGLVNQKMGDYEKALKLHEEEIAIADKLKNAGRRGRASFHLGVTHEILGNYERAVVFQEQHLNIASQMNDEAAKAQAYSSLGRTHHELGNYSQAIAYLKQGLVIVQTLGRTEDEARIRHRLGLSHLADNQLEASQGHLFYAAELLEKLREEGIHSGEYKLSLYELQAATYQVLQRVLVTMGNHQDALAVAERSRTRDFIDLLQERQGSNRSANGISKFLENPLTTPEQIADFVRSQRATVLYYSIAAGHLYSWLITPRKGIVKFHDSLLSDGDHDNEITVDLDQSSSAAYSHTSTLLDSYITQVREALGVEPHLNLTRATSISESEAEDAWERESLLSAGTSPLSYMSADDDTISVSSLSLGQASFRSTPRSNGLSKKNVRKLNGVRTSSKKLGWTGKPPLRALYELLIAPMEDALPASSYFDGDDSELALVLQGDLYLVPFPVLKGSLSKEYLFRRFRLIVVPSLQSLAINSKALMSRKTGLDTTSVMVIGNPKVPATFGQWESNPSAEHEAKIVAELFSTKPLIGNIATKSEVVRKLPKAECVHFATHVSWKLSSLILAPQNSDDKFASPAGSPERASLDFLGDMSPDEAPALSEFLLTASDILDQKLSAKLVVIGAAHNHSSRNRITSDGVIGLTRSFLSAGAQCVLVSLWPVPDLACKLLLKAFYGGLLQGMLASQALCQAMQVVQGTKQFSHPSNWAGFILVGGDSALTNKEALMSSAISQLLNNPGNCRDALKVLVHLVDKAQQRIRQGQRSSMYTADASINAKVKGASGWRELLKLLGFRFQKASNGIPDSVFFPSVASGVGDKLADASNHLHALLGLSPTTLQALAKLVNARTVNTALVSLFSQVLSCFTQGMNNVQVPLNLKLWRTVGCHELLASLGFDLIGVGKEEVMLRSGKANSRRAIQCTVQALCALTDSENPAEKEDPTFKLAKVHSASTVISNLSLISASIESDLDSKVGGSNPDISSIGGSSMRAKSSIIARPVKSEAQPSNYSSRPVATAEPERRNMRALSKSQVLPVNSKKHSESVHKYASFNGDIPSNKRQPSSSSVTDHSRTSSIPDPSDSDIDSYSDIVGQQSWKDTVISNKGVDLSGESSQRNTKQRVANVVPTSWASSSANPAGSVISFGGQQRRVIEDQARTTKQNSKSYDSLTNGTRQSAPNVYAVSGKESPRENGTFRGRAQRRTRSESQDLVLQNGPRATAYGRSKSITRQRGNGSSDEEESEQPRNTRWKGSATDLRANRVIIGAYRTNQPELLRVSSVDSPAEAQKASGNRITPTRNGEFRSNHADQLAAEMQQGRKNSLSGRKQSFPKFRDDSQSSQDSTDYESRQTAAEQAAVALMTNQATRVPTQSLNDARHSQRPVEMVSMGTENRKLRREHLANLAHLQSSSC</sequence>
<dbReference type="PROSITE" id="PS50005">
    <property type="entry name" value="TPR"/>
    <property type="match status" value="7"/>
</dbReference>
<evidence type="ECO:0008006" key="7">
    <source>
        <dbReference type="Google" id="ProtNLM"/>
    </source>
</evidence>
<feature type="compositionally biased region" description="Polar residues" evidence="2">
    <location>
        <begin position="2032"/>
        <end position="2052"/>
    </location>
</feature>
<feature type="repeat" description="TPR" evidence="1">
    <location>
        <begin position="640"/>
        <end position="673"/>
    </location>
</feature>
<dbReference type="Pfam" id="PF12770">
    <property type="entry name" value="CHAT"/>
    <property type="match status" value="1"/>
</dbReference>
<comment type="caution">
    <text evidence="5">The sequence shown here is derived from an EMBL/GenBank/DDBJ whole genome shotgun (WGS) entry which is preliminary data.</text>
</comment>
<evidence type="ECO:0000256" key="2">
    <source>
        <dbReference type="SAM" id="MobiDB-lite"/>
    </source>
</evidence>
<feature type="compositionally biased region" description="Polar residues" evidence="2">
    <location>
        <begin position="2099"/>
        <end position="2109"/>
    </location>
</feature>
<feature type="repeat" description="TPR" evidence="1">
    <location>
        <begin position="761"/>
        <end position="794"/>
    </location>
</feature>
<dbReference type="Proteomes" id="UP001159427">
    <property type="component" value="Unassembled WGS sequence"/>
</dbReference>
<dbReference type="PANTHER" id="PTHR10098:SF108">
    <property type="entry name" value="TETRATRICOPEPTIDE REPEAT PROTEIN 28"/>
    <property type="match status" value="1"/>
</dbReference>
<feature type="compositionally biased region" description="Polar residues" evidence="2">
    <location>
        <begin position="2190"/>
        <end position="2199"/>
    </location>
</feature>
<name>A0ABN8M160_9CNID</name>
<dbReference type="EMBL" id="CALNXI010000197">
    <property type="protein sequence ID" value="CAH3021858.1"/>
    <property type="molecule type" value="Genomic_DNA"/>
</dbReference>
<feature type="repeat" description="TPR" evidence="1">
    <location>
        <begin position="560"/>
        <end position="593"/>
    </location>
</feature>
<dbReference type="InterPro" id="IPR058900">
    <property type="entry name" value="TTC28_C"/>
</dbReference>
<dbReference type="PANTHER" id="PTHR10098">
    <property type="entry name" value="RAPSYN-RELATED"/>
    <property type="match status" value="1"/>
</dbReference>
<keyword evidence="6" id="KW-1185">Reference proteome</keyword>
<feature type="compositionally biased region" description="Low complexity" evidence="2">
    <location>
        <begin position="1938"/>
        <end position="1954"/>
    </location>
</feature>